<evidence type="ECO:0000313" key="1">
    <source>
        <dbReference type="EMBL" id="CAQ83264.1"/>
    </source>
</evidence>
<reference evidence="2" key="1">
    <citation type="journal article" date="2008" name="Proc. Natl. Acad. Sci. U.S.A.">
        <title>Rapid virulence annotation (RVA): identification of virulence factors using a bacterial genome library and multiple invertebrate hosts.</title>
        <authorList>
            <person name="Waterfield N.R."/>
            <person name="Sanchez-Contreras M."/>
            <person name="Eleftherianos I."/>
            <person name="Dowling A."/>
            <person name="Wilkinson P."/>
            <person name="Parkhill J."/>
            <person name="Thomson N."/>
            <person name="Reynolds S.E."/>
            <person name="Bode H.B."/>
            <person name="Dorus S."/>
            <person name="Ffrench-Constant R.H."/>
        </authorList>
    </citation>
    <scope>NUCLEOTIDE SEQUENCE</scope>
    <source>
        <strain evidence="2">ATCC 43949</strain>
    </source>
</reference>
<gene>
    <name evidence="1" type="ordered locus">PAU_01172</name>
    <name evidence="2" type="ORF">PA-RVA2-4313</name>
</gene>
<reference evidence="1" key="2">
    <citation type="submission" date="2008-05" db="EMBL/GenBank/DDBJ databases">
        <authorList>
            <person name="Crossman L.C."/>
        </authorList>
    </citation>
    <scope>NUCLEOTIDE SEQUENCE</scope>
    <source>
        <strain evidence="1">ATCC43949</strain>
    </source>
</reference>
<evidence type="ECO:0000313" key="2">
    <source>
        <dbReference type="EMBL" id="CAR66651.1"/>
    </source>
</evidence>
<accession>B6VKH1</accession>
<reference evidence="1 3" key="4">
    <citation type="journal article" date="2009" name="BMC Genomics">
        <title>Comparative genomics of the emerging human pathogen Photorhabdus asymbiotica with the insect pathogen Photorhabdus luminescens.</title>
        <authorList>
            <person name="Wilkinson P."/>
            <person name="Waterfield N.R."/>
            <person name="Crossman L."/>
            <person name="Corton C."/>
            <person name="Sanchez-Contreras M."/>
            <person name="Vlisidou I."/>
            <person name="Barron A."/>
            <person name="Bignell A."/>
            <person name="Clark L."/>
            <person name="Ormond D."/>
            <person name="Mayho M."/>
            <person name="Bason N."/>
            <person name="Smith F."/>
            <person name="Simmonds M."/>
            <person name="Churcher C."/>
            <person name="Harris D."/>
            <person name="Thompson N.R."/>
            <person name="Quail M."/>
            <person name="Parkhill J."/>
            <person name="ffrench-Constant R.H."/>
        </authorList>
    </citation>
    <scope>NUCLEOTIDE SEQUENCE [LARGE SCALE GENOMIC DNA]</scope>
    <source>
        <strain evidence="3">ATCC 43949 / 3105-77</strain>
        <strain evidence="1">ATCC43949</strain>
    </source>
</reference>
<reference evidence="2" key="3">
    <citation type="submission" date="2008-09" db="EMBL/GenBank/DDBJ databases">
        <authorList>
            <person name="Thomson N.R."/>
        </authorList>
    </citation>
    <scope>NUCLEOTIDE SEQUENCE</scope>
    <source>
        <strain evidence="2">ATCC 43949</strain>
    </source>
</reference>
<evidence type="ECO:0000313" key="3">
    <source>
        <dbReference type="Proteomes" id="UP000002747"/>
    </source>
</evidence>
<name>B6VKH1_PHOAA</name>
<dbReference type="EMBL" id="FM162591">
    <property type="protein sequence ID" value="CAQ83264.1"/>
    <property type="molecule type" value="Genomic_DNA"/>
</dbReference>
<dbReference type="Proteomes" id="UP000002747">
    <property type="component" value="Chromosome"/>
</dbReference>
<organism evidence="2">
    <name type="scientific">Photorhabdus asymbiotica subsp. asymbiotica (strain ATCC 43949 / 3105-77)</name>
    <name type="common">Xenorhabdus luminescens (strain 2)</name>
    <dbReference type="NCBI Taxonomy" id="553480"/>
    <lineage>
        <taxon>Bacteria</taxon>
        <taxon>Pseudomonadati</taxon>
        <taxon>Pseudomonadota</taxon>
        <taxon>Gammaproteobacteria</taxon>
        <taxon>Enterobacterales</taxon>
        <taxon>Morganellaceae</taxon>
        <taxon>Photorhabdus</taxon>
    </lineage>
</organism>
<dbReference type="EMBL" id="FM211044">
    <property type="protein sequence ID" value="CAR66651.1"/>
    <property type="molecule type" value="Genomic_DNA"/>
</dbReference>
<accession>C7BQP8</accession>
<dbReference type="AlphaFoldDB" id="B6VKH1"/>
<dbReference type="STRING" id="291112.PAU_01172"/>
<sequence length="37" mass="3997">MVTLKKALGLTNCTPKVEFSTYKGAVHTAGVYLFSGY</sequence>
<protein>
    <submittedName>
        <fullName evidence="2">Uncharacterized protein</fullName>
    </submittedName>
</protein>
<dbReference type="KEGG" id="pay:PAU_01172"/>
<proteinExistence type="predicted"/>